<evidence type="ECO:0000313" key="3">
    <source>
        <dbReference type="Proteomes" id="UP000583944"/>
    </source>
</evidence>
<dbReference type="Proteomes" id="UP000583944">
    <property type="component" value="Unassembled WGS sequence"/>
</dbReference>
<feature type="compositionally biased region" description="Polar residues" evidence="1">
    <location>
        <begin position="217"/>
        <end position="237"/>
    </location>
</feature>
<feature type="region of interest" description="Disordered" evidence="1">
    <location>
        <begin position="207"/>
        <end position="246"/>
    </location>
</feature>
<proteinExistence type="predicted"/>
<sequence length="1500" mass="167593">MRLCGLLRHPALNCTAVHYAHHSESSRKKKMRRRREQKRRASHDTVSLRDSVGMLIPEACLRRDRLSPDALDRSVEEKAREILGLGADSAHAWGPYGAQFDRRDIRFQGKNGDMRQFAEMATRAASMEKWRGMSPQGDALLKDAVAFVGGKQQRRQLLGTSTDNSKENFKCGSAPMLQRVMKRYGGDFSPLAHAMAAGGVAEANAGNCHDDDGGDGNSTPISGTNRKPGATTLSPSVTEGKRRVERRQRRLERILNREGNVHPCVYQGGCASKDGAAMCPFVLYPATVCVAWLRHGRCDDALRGCCPWWHGCVADTSKREVVGNRLFFDAGDADFGEGELLRESCTWMGTILQMFLDLVVTTAEHAEFSVSDGVMSAETVRRIFEEPPGAVRRNGNRRTTDMPLQYDPARDVFLVERELAVSALMTEEGVTGSMRWNDAQTREEEEEEKDSFDAIFFHELASSRQEVEAPQKKLGKTAEEMHATAQGRLRHVLVTFRGYVATVDAIDRSGDRIALCTPLTRWLLQKVADEYAYQNNNNNGTIMEPTPQSLFEEASTILLHICLRKCKLGHGNDKNTPAGSHRWSGLLLLQLMSLLTRIPASREASTAVGCTEGSFLYTALLSLHMKRTLSWSTDNIQARYMSCWVFFHSLLSTLALALLREGIEQFAFARLALVDVARQIARRVEDHFSMPLLRASGWSAWTDEQMFASHQKKAYTAVDYARFHMPVTAHCFMASVMNTFMLHILREATRLYQPRVTPVAAVFFGKNRDLESPQECIRWERCLRGGGGGLTVRRGVQPYACEALAILSCLHDENKAVLARRQELMEEFMTRRVEYRERTAKEIARRRKNSVNNQPNLSNSTQPAEGDEFHVFEKLLPSASVMVSADVFSFLLPVLFMGGGAYKALRLASSAIHASRMLRHAAKQPMPYLVQGEKTIHRRVRNGRTGRKQIVRVRVPVLRVVDAEADERERNGAGARPVGIYMQLSEYVLAEIARMGMRMGTAGAKLVRGVCEDSVRGMLVDYAAGRCFPSPDAADVHSDGSITAAFGAKVLKAILLFAGVNDHVGGGGHDLMQKTSQVAGLAVLERRIPPTALLLEIVVALTPTKNREAHTLYQRICSMDPRTLVTDRVLLAQHYHAARHHFGRASSVAAAVWLDFIRTGATSLSRPSTIILQKEIEQLPAPVEFGEEPLVAEPHHHHRERTPAPRTVKELRDCLEQSGKEGAVVSTTSRYRGGYTTYVAQSLAAHATDTIALRRMRWALLASTLLAVTHDRLTGTQGVWPRLLLRNTFIMAIQATSLQERERDTQATVRVFLLTDIFSPVTAAVEKSDEDVLLWCSDNVRNLPQYLAAQIRLAEELQTHPQDGEFMDKFRLGLQLLPLFKASMGLQDYDTTQTNAWRLLEPFLGHPELAIAWLHESLFGVSRSLLIWITAHVDTKDQQAAFSLAAWTILLYSNQAVDDAVKHAVLQAVCRKLTVEKSQRINEWMHIAGEKSNNYRKNLS</sequence>
<protein>
    <submittedName>
        <fullName evidence="2">Uncharacterized protein</fullName>
    </submittedName>
</protein>
<organism evidence="2 3">
    <name type="scientific">Trypanosoma cruzi</name>
    <dbReference type="NCBI Taxonomy" id="5693"/>
    <lineage>
        <taxon>Eukaryota</taxon>
        <taxon>Discoba</taxon>
        <taxon>Euglenozoa</taxon>
        <taxon>Kinetoplastea</taxon>
        <taxon>Metakinetoplastina</taxon>
        <taxon>Trypanosomatida</taxon>
        <taxon>Trypanosomatidae</taxon>
        <taxon>Trypanosoma</taxon>
        <taxon>Schizotrypanum</taxon>
    </lineage>
</organism>
<gene>
    <name evidence="2" type="ORF">ECC02_003307</name>
</gene>
<name>A0A7J6YAJ8_TRYCR</name>
<dbReference type="VEuPathDB" id="TriTrypDB:ECC02_003307"/>
<dbReference type="EMBL" id="JABDHM010000018">
    <property type="protein sequence ID" value="KAF5223575.1"/>
    <property type="molecule type" value="Genomic_DNA"/>
</dbReference>
<evidence type="ECO:0000256" key="1">
    <source>
        <dbReference type="SAM" id="MobiDB-lite"/>
    </source>
</evidence>
<accession>A0A7J6YAJ8</accession>
<dbReference type="VEuPathDB" id="TriTrypDB:BCY84_16008"/>
<feature type="region of interest" description="Disordered" evidence="1">
    <location>
        <begin position="20"/>
        <end position="45"/>
    </location>
</feature>
<feature type="compositionally biased region" description="Basic residues" evidence="1">
    <location>
        <begin position="27"/>
        <end position="41"/>
    </location>
</feature>
<comment type="caution">
    <text evidence="2">The sequence shown here is derived from an EMBL/GenBank/DDBJ whole genome shotgun (WGS) entry which is preliminary data.</text>
</comment>
<reference evidence="2 3" key="1">
    <citation type="journal article" date="2019" name="Genome Biol. Evol.">
        <title>Nanopore Sequencing Significantly Improves Genome Assembly of the Protozoan Parasite Trypanosoma cruzi.</title>
        <authorList>
            <person name="Diaz-Viraque F."/>
            <person name="Pita S."/>
            <person name="Greif G."/>
            <person name="de Souza R.C.M."/>
            <person name="Iraola G."/>
            <person name="Robello C."/>
        </authorList>
    </citation>
    <scope>NUCLEOTIDE SEQUENCE [LARGE SCALE GENOMIC DNA]</scope>
    <source>
        <strain evidence="2 3">Berenice</strain>
    </source>
</reference>
<feature type="compositionally biased region" description="Polar residues" evidence="1">
    <location>
        <begin position="850"/>
        <end position="863"/>
    </location>
</feature>
<feature type="region of interest" description="Disordered" evidence="1">
    <location>
        <begin position="844"/>
        <end position="864"/>
    </location>
</feature>
<evidence type="ECO:0000313" key="2">
    <source>
        <dbReference type="EMBL" id="KAF5223575.1"/>
    </source>
</evidence>